<evidence type="ECO:0000313" key="2">
    <source>
        <dbReference type="Proteomes" id="UP001283361"/>
    </source>
</evidence>
<protein>
    <submittedName>
        <fullName evidence="1">Uncharacterized protein</fullName>
    </submittedName>
</protein>
<dbReference type="EMBL" id="JAWDGP010006085">
    <property type="protein sequence ID" value="KAK3747466.1"/>
    <property type="molecule type" value="Genomic_DNA"/>
</dbReference>
<sequence length="139" mass="15182">MDETGVTTVQRLDKVISRRGQKQVGAVTSVKRVYKLSIERLNLATQNGITVLTFPPHASQYTTSRQDRLWPSISKEVNQSSNGLLDAEHLCVGSSSAPTSPAPGTAEQWRQDLALLISCQLLAGLSSPHQHHPLFLVVL</sequence>
<name>A0AAE0YJ57_9GAST</name>
<evidence type="ECO:0000313" key="1">
    <source>
        <dbReference type="EMBL" id="KAK3747466.1"/>
    </source>
</evidence>
<keyword evidence="2" id="KW-1185">Reference proteome</keyword>
<accession>A0AAE0YJ57</accession>
<gene>
    <name evidence="1" type="ORF">RRG08_015577</name>
</gene>
<proteinExistence type="predicted"/>
<comment type="caution">
    <text evidence="1">The sequence shown here is derived from an EMBL/GenBank/DDBJ whole genome shotgun (WGS) entry which is preliminary data.</text>
</comment>
<organism evidence="1 2">
    <name type="scientific">Elysia crispata</name>
    <name type="common">lettuce slug</name>
    <dbReference type="NCBI Taxonomy" id="231223"/>
    <lineage>
        <taxon>Eukaryota</taxon>
        <taxon>Metazoa</taxon>
        <taxon>Spiralia</taxon>
        <taxon>Lophotrochozoa</taxon>
        <taxon>Mollusca</taxon>
        <taxon>Gastropoda</taxon>
        <taxon>Heterobranchia</taxon>
        <taxon>Euthyneura</taxon>
        <taxon>Panpulmonata</taxon>
        <taxon>Sacoglossa</taxon>
        <taxon>Placobranchoidea</taxon>
        <taxon>Plakobranchidae</taxon>
        <taxon>Elysia</taxon>
    </lineage>
</organism>
<dbReference type="AlphaFoldDB" id="A0AAE0YJ57"/>
<dbReference type="Proteomes" id="UP001283361">
    <property type="component" value="Unassembled WGS sequence"/>
</dbReference>
<reference evidence="1" key="1">
    <citation type="journal article" date="2023" name="G3 (Bethesda)">
        <title>A reference genome for the long-term kleptoplast-retaining sea slug Elysia crispata morphotype clarki.</title>
        <authorList>
            <person name="Eastman K.E."/>
            <person name="Pendleton A.L."/>
            <person name="Shaikh M.A."/>
            <person name="Suttiyut T."/>
            <person name="Ogas R."/>
            <person name="Tomko P."/>
            <person name="Gavelis G."/>
            <person name="Widhalm J.R."/>
            <person name="Wisecaver J.H."/>
        </authorList>
    </citation>
    <scope>NUCLEOTIDE SEQUENCE</scope>
    <source>
        <strain evidence="1">ECLA1</strain>
    </source>
</reference>